<dbReference type="InterPro" id="IPR025207">
    <property type="entry name" value="Sim4_Fta4"/>
</dbReference>
<dbReference type="PANTHER" id="PTHR42040">
    <property type="entry name" value="INNER KINETOCHORE SUBUNIT FTA4"/>
    <property type="match status" value="1"/>
</dbReference>
<feature type="compositionally biased region" description="Acidic residues" evidence="1">
    <location>
        <begin position="214"/>
        <end position="239"/>
    </location>
</feature>
<dbReference type="PANTHER" id="PTHR42040:SF1">
    <property type="entry name" value="INNER KINETOCHORE SUBUNIT FTA4"/>
    <property type="match status" value="1"/>
</dbReference>
<accession>A0A3N4J202</accession>
<evidence type="ECO:0000313" key="3">
    <source>
        <dbReference type="Proteomes" id="UP000276215"/>
    </source>
</evidence>
<proteinExistence type="predicted"/>
<dbReference type="OrthoDB" id="21214at2759"/>
<sequence>MVTGNSIYDIKKGFLSSQLRILNGALEPKANWQDKLPEGEHGDLSEGVLNQVLYKLNIVAKRHQKLVYSSQALRHVAEQIDDLYQKKEDSVEGIIQEDDVLRRGVNLKDPQNIDLLPESYPAEEKDSEEDLEEYQTLKAKLANHSAALQTQRQRHAYYSQLKSLIAPFADPQQSVQPNLVTKDGPLAAELERTRLLAAKLAYQIEKSKFPDTDRMDEDGDEEMDEDEDEEMEEMEESVEDQLRKILEQAS</sequence>
<dbReference type="Proteomes" id="UP000276215">
    <property type="component" value="Unassembled WGS sequence"/>
</dbReference>
<organism evidence="2 3">
    <name type="scientific">Choiromyces venosus 120613-1</name>
    <dbReference type="NCBI Taxonomy" id="1336337"/>
    <lineage>
        <taxon>Eukaryota</taxon>
        <taxon>Fungi</taxon>
        <taxon>Dikarya</taxon>
        <taxon>Ascomycota</taxon>
        <taxon>Pezizomycotina</taxon>
        <taxon>Pezizomycetes</taxon>
        <taxon>Pezizales</taxon>
        <taxon>Tuberaceae</taxon>
        <taxon>Choiromyces</taxon>
    </lineage>
</organism>
<name>A0A3N4J202_9PEZI</name>
<dbReference type="AlphaFoldDB" id="A0A3N4J202"/>
<protein>
    <submittedName>
        <fullName evidence="2">Uncharacterized protein</fullName>
    </submittedName>
</protein>
<dbReference type="EMBL" id="ML120504">
    <property type="protein sequence ID" value="RPA91098.1"/>
    <property type="molecule type" value="Genomic_DNA"/>
</dbReference>
<feature type="compositionally biased region" description="Basic and acidic residues" evidence="1">
    <location>
        <begin position="240"/>
        <end position="250"/>
    </location>
</feature>
<reference evidence="2 3" key="1">
    <citation type="journal article" date="2018" name="Nat. Ecol. Evol.">
        <title>Pezizomycetes genomes reveal the molecular basis of ectomycorrhizal truffle lifestyle.</title>
        <authorList>
            <person name="Murat C."/>
            <person name="Payen T."/>
            <person name="Noel B."/>
            <person name="Kuo A."/>
            <person name="Morin E."/>
            <person name="Chen J."/>
            <person name="Kohler A."/>
            <person name="Krizsan K."/>
            <person name="Balestrini R."/>
            <person name="Da Silva C."/>
            <person name="Montanini B."/>
            <person name="Hainaut M."/>
            <person name="Levati E."/>
            <person name="Barry K.W."/>
            <person name="Belfiori B."/>
            <person name="Cichocki N."/>
            <person name="Clum A."/>
            <person name="Dockter R.B."/>
            <person name="Fauchery L."/>
            <person name="Guy J."/>
            <person name="Iotti M."/>
            <person name="Le Tacon F."/>
            <person name="Lindquist E.A."/>
            <person name="Lipzen A."/>
            <person name="Malagnac F."/>
            <person name="Mello A."/>
            <person name="Molinier V."/>
            <person name="Miyauchi S."/>
            <person name="Poulain J."/>
            <person name="Riccioni C."/>
            <person name="Rubini A."/>
            <person name="Sitrit Y."/>
            <person name="Splivallo R."/>
            <person name="Traeger S."/>
            <person name="Wang M."/>
            <person name="Zifcakova L."/>
            <person name="Wipf D."/>
            <person name="Zambonelli A."/>
            <person name="Paolocci F."/>
            <person name="Nowrousian M."/>
            <person name="Ottonello S."/>
            <person name="Baldrian P."/>
            <person name="Spatafora J.W."/>
            <person name="Henrissat B."/>
            <person name="Nagy L.G."/>
            <person name="Aury J.M."/>
            <person name="Wincker P."/>
            <person name="Grigoriev I.V."/>
            <person name="Bonfante P."/>
            <person name="Martin F.M."/>
        </authorList>
    </citation>
    <scope>NUCLEOTIDE SEQUENCE [LARGE SCALE GENOMIC DNA]</scope>
    <source>
        <strain evidence="2 3">120613-1</strain>
    </source>
</reference>
<dbReference type="Pfam" id="PF13093">
    <property type="entry name" value="FTA4"/>
    <property type="match status" value="1"/>
</dbReference>
<dbReference type="STRING" id="1336337.A0A3N4J202"/>
<evidence type="ECO:0000313" key="2">
    <source>
        <dbReference type="EMBL" id="RPA91098.1"/>
    </source>
</evidence>
<feature type="region of interest" description="Disordered" evidence="1">
    <location>
        <begin position="206"/>
        <end position="250"/>
    </location>
</feature>
<dbReference type="GO" id="GO:0031511">
    <property type="term" value="C:Mis6-Sim4 complex"/>
    <property type="evidence" value="ECO:0007669"/>
    <property type="project" value="InterPro"/>
</dbReference>
<keyword evidence="3" id="KW-1185">Reference proteome</keyword>
<evidence type="ECO:0000256" key="1">
    <source>
        <dbReference type="SAM" id="MobiDB-lite"/>
    </source>
</evidence>
<gene>
    <name evidence="2" type="ORF">L873DRAFT_1781619</name>
</gene>